<dbReference type="InterPro" id="IPR001563">
    <property type="entry name" value="Peptidase_S10"/>
</dbReference>
<evidence type="ECO:0000256" key="5">
    <source>
        <dbReference type="ARBA" id="ARBA00022801"/>
    </source>
</evidence>
<evidence type="ECO:0000256" key="1">
    <source>
        <dbReference type="ARBA" id="ARBA00009431"/>
    </source>
</evidence>
<gene>
    <name evidence="8" type="ORF">H4R20_004508</name>
</gene>
<keyword evidence="5" id="KW-0378">Hydrolase</keyword>
<evidence type="ECO:0000256" key="3">
    <source>
        <dbReference type="ARBA" id="ARBA00022645"/>
    </source>
</evidence>
<dbReference type="Pfam" id="PF00450">
    <property type="entry name" value="Peptidase_S10"/>
    <property type="match status" value="1"/>
</dbReference>
<dbReference type="InterPro" id="IPR029058">
    <property type="entry name" value="AB_hydrolase_fold"/>
</dbReference>
<dbReference type="GO" id="GO:0000324">
    <property type="term" value="C:fungal-type vacuole"/>
    <property type="evidence" value="ECO:0007669"/>
    <property type="project" value="TreeGrafter"/>
</dbReference>
<dbReference type="Gene3D" id="3.40.50.1820">
    <property type="entry name" value="alpha/beta hydrolase"/>
    <property type="match status" value="1"/>
</dbReference>
<keyword evidence="7" id="KW-0732">Signal</keyword>
<evidence type="ECO:0000313" key="9">
    <source>
        <dbReference type="Proteomes" id="UP001140094"/>
    </source>
</evidence>
<dbReference type="Gene3D" id="1.10.287.410">
    <property type="match status" value="1"/>
</dbReference>
<dbReference type="PRINTS" id="PR00724">
    <property type="entry name" value="CRBOXYPTASEC"/>
</dbReference>
<evidence type="ECO:0000256" key="2">
    <source>
        <dbReference type="ARBA" id="ARBA00012446"/>
    </source>
</evidence>
<feature type="chain" id="PRO_5040984693" description="carboxypeptidase C" evidence="7">
    <location>
        <begin position="20"/>
        <end position="478"/>
    </location>
</feature>
<dbReference type="PANTHER" id="PTHR11802">
    <property type="entry name" value="SERINE PROTEASE FAMILY S10 SERINE CARBOXYPEPTIDASE"/>
    <property type="match status" value="1"/>
</dbReference>
<evidence type="ECO:0000313" key="8">
    <source>
        <dbReference type="EMBL" id="KAJ2799259.1"/>
    </source>
</evidence>
<dbReference type="AlphaFoldDB" id="A0A9W8LT19"/>
<comment type="similarity">
    <text evidence="1">Belongs to the peptidase S10 family.</text>
</comment>
<organism evidence="8 9">
    <name type="scientific">Coemansia guatemalensis</name>
    <dbReference type="NCBI Taxonomy" id="2761395"/>
    <lineage>
        <taxon>Eukaryota</taxon>
        <taxon>Fungi</taxon>
        <taxon>Fungi incertae sedis</taxon>
        <taxon>Zoopagomycota</taxon>
        <taxon>Kickxellomycotina</taxon>
        <taxon>Kickxellomycetes</taxon>
        <taxon>Kickxellales</taxon>
        <taxon>Kickxellaceae</taxon>
        <taxon>Coemansia</taxon>
    </lineage>
</organism>
<dbReference type="EMBL" id="JANBUO010001215">
    <property type="protein sequence ID" value="KAJ2799259.1"/>
    <property type="molecule type" value="Genomic_DNA"/>
</dbReference>
<dbReference type="EC" id="3.4.16.5" evidence="2"/>
<dbReference type="OrthoDB" id="443318at2759"/>
<name>A0A9W8LT19_9FUNG</name>
<keyword evidence="6" id="KW-0325">Glycoprotein</keyword>
<dbReference type="SUPFAM" id="SSF53474">
    <property type="entry name" value="alpha/beta-Hydrolases"/>
    <property type="match status" value="1"/>
</dbReference>
<protein>
    <recommendedName>
        <fullName evidence="2">carboxypeptidase C</fullName>
        <ecNumber evidence="2">3.4.16.5</ecNumber>
    </recommendedName>
</protein>
<dbReference type="Proteomes" id="UP001140094">
    <property type="component" value="Unassembled WGS sequence"/>
</dbReference>
<dbReference type="GO" id="GO:0004185">
    <property type="term" value="F:serine-type carboxypeptidase activity"/>
    <property type="evidence" value="ECO:0007669"/>
    <property type="project" value="UniProtKB-EC"/>
</dbReference>
<evidence type="ECO:0000256" key="7">
    <source>
        <dbReference type="SAM" id="SignalP"/>
    </source>
</evidence>
<dbReference type="PANTHER" id="PTHR11802:SF113">
    <property type="entry name" value="SERINE CARBOXYPEPTIDASE CTSA-4.1"/>
    <property type="match status" value="1"/>
</dbReference>
<keyword evidence="4" id="KW-0645">Protease</keyword>
<dbReference type="GO" id="GO:0006508">
    <property type="term" value="P:proteolysis"/>
    <property type="evidence" value="ECO:0007669"/>
    <property type="project" value="UniProtKB-KW"/>
</dbReference>
<evidence type="ECO:0000256" key="4">
    <source>
        <dbReference type="ARBA" id="ARBA00022670"/>
    </source>
</evidence>
<proteinExistence type="inferred from homology"/>
<reference evidence="8" key="1">
    <citation type="submission" date="2022-07" db="EMBL/GenBank/DDBJ databases">
        <title>Phylogenomic reconstructions and comparative analyses of Kickxellomycotina fungi.</title>
        <authorList>
            <person name="Reynolds N.K."/>
            <person name="Stajich J.E."/>
            <person name="Barry K."/>
            <person name="Grigoriev I.V."/>
            <person name="Crous P."/>
            <person name="Smith M.E."/>
        </authorList>
    </citation>
    <scope>NUCLEOTIDE SEQUENCE</scope>
    <source>
        <strain evidence="8">NRRL 1565</strain>
    </source>
</reference>
<accession>A0A9W8LT19</accession>
<sequence length="478" mass="52511">MYVVVSLFAITLAACTAFAVPTGEALGVSNNLWRRTADTGKWDNVVNHSSLPGYQLRSSTIEGVCDAGVKQISGYLDTADDKHFFYWFFEAQNKPKDKSAPVVVWLNGGPGCSSMIGALTELGPCQVSEKEDGTVNNPYGWNQNANLLFIDQPTNVGFSYGASVSNSTAAAKDFAALLQLFYKTYPDYYSGGLHVFGESYSGHYIPAIGSAIIDYNNGIKGSDKAIPLESIGIGNGLINPRNEFKYRSKMACNSTYAPVLSKQICNKMDRDYPACASKIDLCYLNNDPNACVVATKLCYEIENLYTSEDPLNNPYDVRRKCDDEPLCYKINTVAGNFLNSTKVQHALSAKETPFQSCSTDVRVAFANGFDLFRSFDDSLAKVLDSGTRALIYNGDADWVCNWYGVKSTLLEMDWSGKSQFNGAKDLPWNVDSAHAGEVRVGDNLTFLRVFAAGHMVPMDQPANALDMINRWIKSGRFT</sequence>
<comment type="caution">
    <text evidence="8">The sequence shown here is derived from an EMBL/GenBank/DDBJ whole genome shotgun (WGS) entry which is preliminary data.</text>
</comment>
<keyword evidence="3" id="KW-0121">Carboxypeptidase</keyword>
<keyword evidence="9" id="KW-1185">Reference proteome</keyword>
<evidence type="ECO:0000256" key="6">
    <source>
        <dbReference type="ARBA" id="ARBA00023180"/>
    </source>
</evidence>
<feature type="signal peptide" evidence="7">
    <location>
        <begin position="1"/>
        <end position="19"/>
    </location>
</feature>